<gene>
    <name evidence="2" type="ORF">CLRAG_02340</name>
</gene>
<evidence type="ECO:0000313" key="2">
    <source>
        <dbReference type="EMBL" id="OBR96726.1"/>
    </source>
</evidence>
<dbReference type="Gene3D" id="2.30.130.30">
    <property type="entry name" value="Hypothetical protein"/>
    <property type="match status" value="1"/>
</dbReference>
<dbReference type="RefSeq" id="WP_065076686.1">
    <property type="nucleotide sequence ID" value="NZ_LROS01000003.1"/>
</dbReference>
<reference evidence="2 3" key="1">
    <citation type="journal article" date="2012" name="Front. Microbiol.">
        <title>Draft Genome Sequence of the Virulent Strain 01-B526 of the Fish Pathogen Aeromonas salmonicida.</title>
        <authorList>
            <person name="Charette S.J."/>
            <person name="Brochu F."/>
            <person name="Boyle B."/>
            <person name="Filion G."/>
            <person name="Tanaka K.H."/>
            <person name="Derome N."/>
        </authorList>
    </citation>
    <scope>NUCLEOTIDE SEQUENCE [LARGE SCALE GENOMIC DNA]</scope>
    <source>
        <strain evidence="2 3">P11</strain>
    </source>
</reference>
<comment type="caution">
    <text evidence="2">The sequence shown here is derived from an EMBL/GenBank/DDBJ whole genome shotgun (WGS) entry which is preliminary data.</text>
</comment>
<keyword evidence="3" id="KW-1185">Reference proteome</keyword>
<name>A0A1A6B301_9CLOT</name>
<proteinExistence type="predicted"/>
<protein>
    <recommendedName>
        <fullName evidence="1">ASCH domain-containing protein</fullName>
    </recommendedName>
</protein>
<dbReference type="AlphaFoldDB" id="A0A1A6B301"/>
<dbReference type="InterPro" id="IPR007374">
    <property type="entry name" value="ASCH_domain"/>
</dbReference>
<dbReference type="Proteomes" id="UP000093954">
    <property type="component" value="Unassembled WGS sequence"/>
</dbReference>
<dbReference type="PATRIC" id="fig|1353534.3.peg.243"/>
<organism evidence="2 3">
    <name type="scientific">Clostridium ragsdalei P11</name>
    <dbReference type="NCBI Taxonomy" id="1353534"/>
    <lineage>
        <taxon>Bacteria</taxon>
        <taxon>Bacillati</taxon>
        <taxon>Bacillota</taxon>
        <taxon>Clostridia</taxon>
        <taxon>Eubacteriales</taxon>
        <taxon>Clostridiaceae</taxon>
        <taxon>Clostridium</taxon>
    </lineage>
</organism>
<evidence type="ECO:0000259" key="1">
    <source>
        <dbReference type="SMART" id="SM01022"/>
    </source>
</evidence>
<feature type="domain" description="ASCH" evidence="1">
    <location>
        <begin position="5"/>
        <end position="98"/>
    </location>
</feature>
<dbReference type="SUPFAM" id="SSF88697">
    <property type="entry name" value="PUA domain-like"/>
    <property type="match status" value="1"/>
</dbReference>
<accession>A0A1A6B301</accession>
<dbReference type="InterPro" id="IPR015947">
    <property type="entry name" value="PUA-like_sf"/>
</dbReference>
<dbReference type="Pfam" id="PF04266">
    <property type="entry name" value="ASCH"/>
    <property type="match status" value="1"/>
</dbReference>
<evidence type="ECO:0000313" key="3">
    <source>
        <dbReference type="Proteomes" id="UP000093954"/>
    </source>
</evidence>
<dbReference type="EMBL" id="LROS01000003">
    <property type="protein sequence ID" value="OBR96726.1"/>
    <property type="molecule type" value="Genomic_DNA"/>
</dbReference>
<sequence length="124" mass="14430">MKAILSIKPEFVNKILSGEKKYEFRKKVFKQNIESVIIYSTKPAGVFIGEFKVNKIVSGDVDKVWSKTNKKAGITYKYYKEYFKNNSVAYALKIDDLWIYDHPIDPSSILPDFKAPQSFCYLRN</sequence>
<dbReference type="SMART" id="SM01022">
    <property type="entry name" value="ASCH"/>
    <property type="match status" value="1"/>
</dbReference>